<dbReference type="Pfam" id="PF11810">
    <property type="entry name" value="DUF3332"/>
    <property type="match status" value="1"/>
</dbReference>
<keyword evidence="3" id="KW-1185">Reference proteome</keyword>
<evidence type="ECO:0000313" key="2">
    <source>
        <dbReference type="EMBL" id="GAA0872578.1"/>
    </source>
</evidence>
<organism evidence="2 3">
    <name type="scientific">Gangjinia marincola</name>
    <dbReference type="NCBI Taxonomy" id="578463"/>
    <lineage>
        <taxon>Bacteria</taxon>
        <taxon>Pseudomonadati</taxon>
        <taxon>Bacteroidota</taxon>
        <taxon>Flavobacteriia</taxon>
        <taxon>Flavobacteriales</taxon>
        <taxon>Flavobacteriaceae</taxon>
        <taxon>Gangjinia</taxon>
    </lineage>
</organism>
<comment type="caution">
    <text evidence="2">The sequence shown here is derived from an EMBL/GenBank/DDBJ whole genome shotgun (WGS) entry which is preliminary data.</text>
</comment>
<keyword evidence="1" id="KW-0812">Transmembrane</keyword>
<keyword evidence="1" id="KW-0472">Membrane</keyword>
<dbReference type="EMBL" id="BAAAFG010000015">
    <property type="protein sequence ID" value="GAA0872578.1"/>
    <property type="molecule type" value="Genomic_DNA"/>
</dbReference>
<reference evidence="2 3" key="1">
    <citation type="journal article" date="2019" name="Int. J. Syst. Evol. Microbiol.">
        <title>The Global Catalogue of Microorganisms (GCM) 10K type strain sequencing project: providing services to taxonomists for standard genome sequencing and annotation.</title>
        <authorList>
            <consortium name="The Broad Institute Genomics Platform"/>
            <consortium name="The Broad Institute Genome Sequencing Center for Infectious Disease"/>
            <person name="Wu L."/>
            <person name="Ma J."/>
        </authorList>
    </citation>
    <scope>NUCLEOTIDE SEQUENCE [LARGE SCALE GENOMIC DNA]</scope>
    <source>
        <strain evidence="2 3">JCM 16082</strain>
    </source>
</reference>
<sequence>MKKVTMSAILASTLLFNSCLGSFSAFNSLRDWNDGLTDNKFLDNLVFWALNIVPVYGLFFMGDVIVFNLIEFWTGTNPIAMNEGDKETQYIVHEGNTLEMTATKNRLAIKVIDGERAGDKVDLVYNPSEKSWSAIKADGEMIQLGKMQDGFYVMNLPNGEEVQLDPMASREDNLAILQGRVAQYEECLLASAE</sequence>
<dbReference type="RefSeq" id="WP_343766136.1">
    <property type="nucleotide sequence ID" value="NZ_BAAAFG010000015.1"/>
</dbReference>
<gene>
    <name evidence="2" type="ORF">GCM10009117_17250</name>
</gene>
<feature type="transmembrane region" description="Helical" evidence="1">
    <location>
        <begin position="45"/>
        <end position="70"/>
    </location>
</feature>
<accession>A0ABN1MHU6</accession>
<proteinExistence type="predicted"/>
<protein>
    <submittedName>
        <fullName evidence="2">DUF3332 domain-containing protein</fullName>
    </submittedName>
</protein>
<evidence type="ECO:0000256" key="1">
    <source>
        <dbReference type="SAM" id="Phobius"/>
    </source>
</evidence>
<dbReference type="InterPro" id="IPR021768">
    <property type="entry name" value="DUF3332"/>
</dbReference>
<keyword evidence="1" id="KW-1133">Transmembrane helix</keyword>
<name>A0ABN1MHU6_9FLAO</name>
<evidence type="ECO:0000313" key="3">
    <source>
        <dbReference type="Proteomes" id="UP001500507"/>
    </source>
</evidence>
<dbReference type="Proteomes" id="UP001500507">
    <property type="component" value="Unassembled WGS sequence"/>
</dbReference>